<evidence type="ECO:0000313" key="3">
    <source>
        <dbReference type="Proteomes" id="UP000000466"/>
    </source>
</evidence>
<organism evidence="2 3">
    <name type="scientific">Simiduia agarivorans (strain DSM 21679 / JCM 13881 / BCRC 17597 / SA1)</name>
    <dbReference type="NCBI Taxonomy" id="1117647"/>
    <lineage>
        <taxon>Bacteria</taxon>
        <taxon>Pseudomonadati</taxon>
        <taxon>Pseudomonadota</taxon>
        <taxon>Gammaproteobacteria</taxon>
        <taxon>Cellvibrionales</taxon>
        <taxon>Cellvibrionaceae</taxon>
        <taxon>Simiduia</taxon>
    </lineage>
</organism>
<dbReference type="InterPro" id="IPR018636">
    <property type="entry name" value="DUF2058"/>
</dbReference>
<name>K4KPA0_SIMAS</name>
<dbReference type="RefSeq" id="WP_016389552.1">
    <property type="nucleotide sequence ID" value="NC_018868.3"/>
</dbReference>
<dbReference type="STRING" id="1117647.M5M_14025"/>
<dbReference type="Pfam" id="PF09831">
    <property type="entry name" value="DUF2058"/>
    <property type="match status" value="1"/>
</dbReference>
<dbReference type="AlphaFoldDB" id="K4KPA0"/>
<gene>
    <name evidence="2" type="ordered locus">M5M_14025</name>
</gene>
<proteinExistence type="predicted"/>
<dbReference type="HOGENOM" id="CLU_098678_2_1_6"/>
<evidence type="ECO:0008006" key="4">
    <source>
        <dbReference type="Google" id="ProtNLM"/>
    </source>
</evidence>
<protein>
    <recommendedName>
        <fullName evidence="4">Nucleoprotein/polynucleotide-associated enzyme</fullName>
    </recommendedName>
</protein>
<feature type="region of interest" description="Disordered" evidence="1">
    <location>
        <begin position="19"/>
        <end position="39"/>
    </location>
</feature>
<accession>K4KPA0</accession>
<dbReference type="EMBL" id="CP003746">
    <property type="protein sequence ID" value="AFU99943.2"/>
    <property type="molecule type" value="Genomic_DNA"/>
</dbReference>
<dbReference type="eggNOG" id="COG3122">
    <property type="taxonomic scope" value="Bacteria"/>
</dbReference>
<reference evidence="2 3" key="1">
    <citation type="journal article" date="2013" name="Genome Announc.">
        <title>Complete genome sequence of Simiduia agarivorans SA1(T), a marine bacterium able to degrade a variety of polysaccharides.</title>
        <authorList>
            <person name="Lin S.Y."/>
            <person name="Shieh W.Y."/>
            <person name="Chen J.S."/>
            <person name="Tang S.L."/>
        </authorList>
    </citation>
    <scope>NUCLEOTIDE SEQUENCE [LARGE SCALE GENOMIC DNA]</scope>
    <source>
        <strain evidence="3">DSM 21679 / JCM 13881 / BCRC 17597 / SA1</strain>
    </source>
</reference>
<evidence type="ECO:0000313" key="2">
    <source>
        <dbReference type="EMBL" id="AFU99943.2"/>
    </source>
</evidence>
<keyword evidence="3" id="KW-1185">Reference proteome</keyword>
<dbReference type="KEGG" id="saga:M5M_14025"/>
<dbReference type="Proteomes" id="UP000000466">
    <property type="component" value="Chromosome"/>
</dbReference>
<dbReference type="OrthoDB" id="5294470at2"/>
<sequence>MASLQEQLLKAGLADKKKAKEINKQKRKDKQVARRSTDAPVDEIKAAAEAARLQKVEKDRALNAERDALAQEKAIAAQIRQLIVTNRQSKKGGELAYNFTHGKKIKKIYVTEELQKHLIAGRLVIAMLDEQAEIVPRVIGEKIAERNADLVILPAQAAEVQEDDPYADYQIPDDLMW</sequence>
<evidence type="ECO:0000256" key="1">
    <source>
        <dbReference type="SAM" id="MobiDB-lite"/>
    </source>
</evidence>